<accession>A0ABV9GJE6</accession>
<dbReference type="EMBL" id="JBHSFW010000001">
    <property type="protein sequence ID" value="MFC4617202.1"/>
    <property type="molecule type" value="Genomic_DNA"/>
</dbReference>
<dbReference type="Pfam" id="PF13790">
    <property type="entry name" value="SR1P"/>
    <property type="match status" value="1"/>
</dbReference>
<dbReference type="RefSeq" id="WP_376844260.1">
    <property type="nucleotide sequence ID" value="NZ_JBHSFW010000001.1"/>
</dbReference>
<protein>
    <submittedName>
        <fullName evidence="1">GapA-binding peptide SR1P</fullName>
    </submittedName>
</protein>
<organism evidence="1 2">
    <name type="scientific">Camelliibacillus cellulosilyticus</name>
    <dbReference type="NCBI Taxonomy" id="2174486"/>
    <lineage>
        <taxon>Bacteria</taxon>
        <taxon>Bacillati</taxon>
        <taxon>Bacillota</taxon>
        <taxon>Bacilli</taxon>
        <taxon>Bacillales</taxon>
        <taxon>Sporolactobacillaceae</taxon>
        <taxon>Camelliibacillus</taxon>
    </lineage>
</organism>
<name>A0ABV9GJE6_9BACL</name>
<gene>
    <name evidence="1" type="ORF">ACFO4N_00505</name>
</gene>
<proteinExistence type="predicted"/>
<dbReference type="InterPro" id="IPR025236">
    <property type="entry name" value="SR1P"/>
</dbReference>
<sequence>MGIIVCQVCNRTVDHVEDTKVRTLYTTCQACKDKDKKK</sequence>
<evidence type="ECO:0000313" key="2">
    <source>
        <dbReference type="Proteomes" id="UP001596022"/>
    </source>
</evidence>
<comment type="caution">
    <text evidence="1">The sequence shown here is derived from an EMBL/GenBank/DDBJ whole genome shotgun (WGS) entry which is preliminary data.</text>
</comment>
<keyword evidence="2" id="KW-1185">Reference proteome</keyword>
<reference evidence="2" key="1">
    <citation type="journal article" date="2019" name="Int. J. Syst. Evol. Microbiol.">
        <title>The Global Catalogue of Microorganisms (GCM) 10K type strain sequencing project: providing services to taxonomists for standard genome sequencing and annotation.</title>
        <authorList>
            <consortium name="The Broad Institute Genomics Platform"/>
            <consortium name="The Broad Institute Genome Sequencing Center for Infectious Disease"/>
            <person name="Wu L."/>
            <person name="Ma J."/>
        </authorList>
    </citation>
    <scope>NUCLEOTIDE SEQUENCE [LARGE SCALE GENOMIC DNA]</scope>
    <source>
        <strain evidence="2">CGMCC 1.16306</strain>
    </source>
</reference>
<dbReference type="Proteomes" id="UP001596022">
    <property type="component" value="Unassembled WGS sequence"/>
</dbReference>
<evidence type="ECO:0000313" key="1">
    <source>
        <dbReference type="EMBL" id="MFC4617202.1"/>
    </source>
</evidence>